<dbReference type="EMBL" id="CAOS01000012">
    <property type="protein sequence ID" value="CCO08742.1"/>
    <property type="molecule type" value="Genomic_DNA"/>
</dbReference>
<sequence>MRDIKVYAGENCIVIHVKTNYLFPACATISRLHDNVWYFNRLIVPKCTRRQGLAGELMKKLVTLLDDNKIILINEVQGTGDLNNDQLVIFYKKYGFFETDRPYRLIRLPSR</sequence>
<dbReference type="InterPro" id="IPR016181">
    <property type="entry name" value="Acyl_CoA_acyltransferase"/>
</dbReference>
<dbReference type="AlphaFoldDB" id="K8DZY6"/>
<evidence type="ECO:0000259" key="1">
    <source>
        <dbReference type="Pfam" id="PF13508"/>
    </source>
</evidence>
<protein>
    <recommendedName>
        <fullName evidence="1">N-acetyltransferase domain-containing protein</fullName>
    </recommendedName>
</protein>
<dbReference type="InterPro" id="IPR000182">
    <property type="entry name" value="GNAT_dom"/>
</dbReference>
<organism evidence="2 3">
    <name type="scientific">Desulforamulus hydrothermalis Lam5 = DSM 18033</name>
    <dbReference type="NCBI Taxonomy" id="1121428"/>
    <lineage>
        <taxon>Bacteria</taxon>
        <taxon>Bacillati</taxon>
        <taxon>Bacillota</taxon>
        <taxon>Clostridia</taxon>
        <taxon>Eubacteriales</taxon>
        <taxon>Peptococcaceae</taxon>
        <taxon>Desulforamulus</taxon>
    </lineage>
</organism>
<dbReference type="OrthoDB" id="1904101at2"/>
<proteinExistence type="predicted"/>
<comment type="caution">
    <text evidence="2">The sequence shown here is derived from an EMBL/GenBank/DDBJ whole genome shotgun (WGS) entry which is preliminary data.</text>
</comment>
<dbReference type="Gene3D" id="3.40.630.30">
    <property type="match status" value="1"/>
</dbReference>
<accession>K8DZY6</accession>
<evidence type="ECO:0000313" key="3">
    <source>
        <dbReference type="Proteomes" id="UP000009315"/>
    </source>
</evidence>
<name>K8DZY6_9FIRM</name>
<evidence type="ECO:0000313" key="2">
    <source>
        <dbReference type="EMBL" id="CCO08742.1"/>
    </source>
</evidence>
<keyword evidence="3" id="KW-1185">Reference proteome</keyword>
<feature type="domain" description="N-acetyltransferase" evidence="1">
    <location>
        <begin position="12"/>
        <end position="96"/>
    </location>
</feature>
<gene>
    <name evidence="2" type="ORF">DESHY_50050</name>
</gene>
<dbReference type="GO" id="GO:0016747">
    <property type="term" value="F:acyltransferase activity, transferring groups other than amino-acyl groups"/>
    <property type="evidence" value="ECO:0007669"/>
    <property type="project" value="InterPro"/>
</dbReference>
<dbReference type="RefSeq" id="WP_008412330.1">
    <property type="nucleotide sequence ID" value="NZ_CAOS01000012.1"/>
</dbReference>
<dbReference type="Proteomes" id="UP000009315">
    <property type="component" value="Unassembled WGS sequence"/>
</dbReference>
<dbReference type="Pfam" id="PF13508">
    <property type="entry name" value="Acetyltransf_7"/>
    <property type="match status" value="1"/>
</dbReference>
<dbReference type="SUPFAM" id="SSF55729">
    <property type="entry name" value="Acyl-CoA N-acyltransferases (Nat)"/>
    <property type="match status" value="1"/>
</dbReference>
<reference evidence="2 3" key="1">
    <citation type="journal article" date="2013" name="Genome Announc.">
        <title>Genome Sequence of the Sulfate-Reducing Bacterium Desulfotomaculum hydrothermale Lam5(T).</title>
        <authorList>
            <person name="Amin O."/>
            <person name="Fardeau M.L."/>
            <person name="Valette O."/>
            <person name="Hirschler-Rea A."/>
            <person name="Barbe V."/>
            <person name="Medigue C."/>
            <person name="Vacherie B."/>
            <person name="Ollivier B."/>
            <person name="Bertin P.N."/>
            <person name="Dolla A."/>
        </authorList>
    </citation>
    <scope>NUCLEOTIDE SEQUENCE [LARGE SCALE GENOMIC DNA]</scope>
    <source>
        <strain evidence="3">Lam5 / DSM 18033</strain>
    </source>
</reference>